<protein>
    <submittedName>
        <fullName evidence="3">Uncharacterized protein</fullName>
    </submittedName>
</protein>
<keyword evidence="2" id="KW-1133">Transmembrane helix</keyword>
<feature type="region of interest" description="Disordered" evidence="1">
    <location>
        <begin position="211"/>
        <end position="268"/>
    </location>
</feature>
<evidence type="ECO:0000256" key="1">
    <source>
        <dbReference type="SAM" id="MobiDB-lite"/>
    </source>
</evidence>
<keyword evidence="4" id="KW-1185">Reference proteome</keyword>
<feature type="transmembrane region" description="Helical" evidence="2">
    <location>
        <begin position="12"/>
        <end position="34"/>
    </location>
</feature>
<name>A0AAN8EXN1_TRICO</name>
<gene>
    <name evidence="3" type="ORF">GCK32_000269</name>
</gene>
<dbReference type="Proteomes" id="UP001331761">
    <property type="component" value="Unassembled WGS sequence"/>
</dbReference>
<organism evidence="3 4">
    <name type="scientific">Trichostrongylus colubriformis</name>
    <name type="common">Black scour worm</name>
    <dbReference type="NCBI Taxonomy" id="6319"/>
    <lineage>
        <taxon>Eukaryota</taxon>
        <taxon>Metazoa</taxon>
        <taxon>Ecdysozoa</taxon>
        <taxon>Nematoda</taxon>
        <taxon>Chromadorea</taxon>
        <taxon>Rhabditida</taxon>
        <taxon>Rhabditina</taxon>
        <taxon>Rhabditomorpha</taxon>
        <taxon>Strongyloidea</taxon>
        <taxon>Trichostrongylidae</taxon>
        <taxon>Trichostrongylus</taxon>
    </lineage>
</organism>
<evidence type="ECO:0000256" key="2">
    <source>
        <dbReference type="SAM" id="Phobius"/>
    </source>
</evidence>
<comment type="caution">
    <text evidence="3">The sequence shown here is derived from an EMBL/GenBank/DDBJ whole genome shotgun (WGS) entry which is preliminary data.</text>
</comment>
<keyword evidence="2" id="KW-0472">Membrane</keyword>
<evidence type="ECO:0000313" key="4">
    <source>
        <dbReference type="Proteomes" id="UP001331761"/>
    </source>
</evidence>
<feature type="transmembrane region" description="Helical" evidence="2">
    <location>
        <begin position="40"/>
        <end position="64"/>
    </location>
</feature>
<keyword evidence="2" id="KW-0812">Transmembrane</keyword>
<reference evidence="3 4" key="1">
    <citation type="submission" date="2019-10" db="EMBL/GenBank/DDBJ databases">
        <title>Assembly and Annotation for the nematode Trichostrongylus colubriformis.</title>
        <authorList>
            <person name="Martin J."/>
        </authorList>
    </citation>
    <scope>NUCLEOTIDE SEQUENCE [LARGE SCALE GENOMIC DNA]</scope>
    <source>
        <strain evidence="3">G859</strain>
        <tissue evidence="3">Whole worm</tissue>
    </source>
</reference>
<dbReference type="EMBL" id="WIXE01023458">
    <property type="protein sequence ID" value="KAK5966485.1"/>
    <property type="molecule type" value="Genomic_DNA"/>
</dbReference>
<feature type="transmembrane region" description="Helical" evidence="2">
    <location>
        <begin position="126"/>
        <end position="145"/>
    </location>
</feature>
<feature type="compositionally biased region" description="Polar residues" evidence="1">
    <location>
        <begin position="224"/>
        <end position="251"/>
    </location>
</feature>
<accession>A0AAN8EXN1</accession>
<proteinExistence type="predicted"/>
<dbReference type="AlphaFoldDB" id="A0AAN8EXN1"/>
<sequence length="268" mass="30199">MFLNTATWHCCWCVHIETLIHVILASTFITHLAVSTFLLIYSFWYAFIPVAITLLSHVLAFLAIRRRSFRLFTIFMIYEGFFIVALMTLDVWLLIVMEIKPALSFFDKKCYDRNKGACEKEVRQEAGIAGGVVFGILLLNILVLWPSLKNFLNYLRAASGTKPPTATIPVIEAAQQIPCTVPSAPYASESIRRPTFPGNSAIEHRPQPYTIYTPTAEPADPIEFTSSNTPGTPGNFYPSQQISKMNPSDYQQDYGGTFQQFEPPPPYL</sequence>
<evidence type="ECO:0000313" key="3">
    <source>
        <dbReference type="EMBL" id="KAK5966485.1"/>
    </source>
</evidence>
<feature type="transmembrane region" description="Helical" evidence="2">
    <location>
        <begin position="71"/>
        <end position="95"/>
    </location>
</feature>